<dbReference type="InterPro" id="IPR051811">
    <property type="entry name" value="Cytochrome_c550/c551-like"/>
</dbReference>
<dbReference type="Gene3D" id="1.10.760.10">
    <property type="entry name" value="Cytochrome c-like domain"/>
    <property type="match status" value="1"/>
</dbReference>
<keyword evidence="4" id="KW-0249">Electron transport</keyword>
<comment type="caution">
    <text evidence="8">The sequence shown here is derived from an EMBL/GenBank/DDBJ whole genome shotgun (WGS) entry which is preliminary data.</text>
</comment>
<evidence type="ECO:0000256" key="2">
    <source>
        <dbReference type="ARBA" id="ARBA00022617"/>
    </source>
</evidence>
<keyword evidence="9" id="KW-1185">Reference proteome</keyword>
<dbReference type="AlphaFoldDB" id="A0A316D439"/>
<dbReference type="GO" id="GO:0020037">
    <property type="term" value="F:heme binding"/>
    <property type="evidence" value="ECO:0007669"/>
    <property type="project" value="InterPro"/>
</dbReference>
<dbReference type="Pfam" id="PF13442">
    <property type="entry name" value="Cytochrome_CBB3"/>
    <property type="match status" value="1"/>
</dbReference>
<dbReference type="GO" id="GO:0009055">
    <property type="term" value="F:electron transfer activity"/>
    <property type="evidence" value="ECO:0007669"/>
    <property type="project" value="InterPro"/>
</dbReference>
<evidence type="ECO:0000259" key="7">
    <source>
        <dbReference type="PROSITE" id="PS51007"/>
    </source>
</evidence>
<dbReference type="GO" id="GO:0046872">
    <property type="term" value="F:metal ion binding"/>
    <property type="evidence" value="ECO:0007669"/>
    <property type="project" value="UniProtKB-KW"/>
</dbReference>
<proteinExistence type="predicted"/>
<keyword evidence="1" id="KW-0813">Transport</keyword>
<accession>A0A316D439</accession>
<gene>
    <name evidence="8" type="ORF">C7459_11863</name>
</gene>
<dbReference type="InterPro" id="IPR036909">
    <property type="entry name" value="Cyt_c-like_dom_sf"/>
</dbReference>
<keyword evidence="3 6" id="KW-0479">Metal-binding</keyword>
<evidence type="ECO:0000256" key="4">
    <source>
        <dbReference type="ARBA" id="ARBA00022982"/>
    </source>
</evidence>
<reference evidence="8 9" key="1">
    <citation type="submission" date="2018-05" db="EMBL/GenBank/DDBJ databases">
        <title>Genomic Encyclopedia of Type Strains, Phase IV (KMG-IV): sequencing the most valuable type-strain genomes for metagenomic binning, comparative biology and taxonomic classification.</title>
        <authorList>
            <person name="Goeker M."/>
        </authorList>
    </citation>
    <scope>NUCLEOTIDE SEQUENCE [LARGE SCALE GENOMIC DNA]</scope>
    <source>
        <strain evidence="8 9">DSM 18773</strain>
    </source>
</reference>
<evidence type="ECO:0000256" key="1">
    <source>
        <dbReference type="ARBA" id="ARBA00022448"/>
    </source>
</evidence>
<dbReference type="InterPro" id="IPR009056">
    <property type="entry name" value="Cyt_c-like_dom"/>
</dbReference>
<evidence type="ECO:0000256" key="6">
    <source>
        <dbReference type="PROSITE-ProRule" id="PRU00433"/>
    </source>
</evidence>
<dbReference type="OrthoDB" id="7933886at2"/>
<keyword evidence="5 6" id="KW-0408">Iron</keyword>
<dbReference type="EMBL" id="QGGL01000018">
    <property type="protein sequence ID" value="PWK06993.1"/>
    <property type="molecule type" value="Genomic_DNA"/>
</dbReference>
<name>A0A316D439_9BACL</name>
<dbReference type="RefSeq" id="WP_109690731.1">
    <property type="nucleotide sequence ID" value="NZ_QGGL01000018.1"/>
</dbReference>
<dbReference type="PANTHER" id="PTHR37823:SF4">
    <property type="entry name" value="MENAQUINOL-CYTOCHROME C REDUCTASE CYTOCHROME B_C SUBUNIT"/>
    <property type="match status" value="1"/>
</dbReference>
<evidence type="ECO:0000256" key="3">
    <source>
        <dbReference type="ARBA" id="ARBA00022723"/>
    </source>
</evidence>
<dbReference type="SUPFAM" id="SSF46626">
    <property type="entry name" value="Cytochrome c"/>
    <property type="match status" value="1"/>
</dbReference>
<feature type="domain" description="Cytochrome c" evidence="7">
    <location>
        <begin position="30"/>
        <end position="114"/>
    </location>
</feature>
<dbReference type="PROSITE" id="PS51007">
    <property type="entry name" value="CYTC"/>
    <property type="match status" value="1"/>
</dbReference>
<evidence type="ECO:0000313" key="8">
    <source>
        <dbReference type="EMBL" id="PWK06993.1"/>
    </source>
</evidence>
<evidence type="ECO:0000256" key="5">
    <source>
        <dbReference type="ARBA" id="ARBA00023004"/>
    </source>
</evidence>
<dbReference type="Proteomes" id="UP000245634">
    <property type="component" value="Unassembled WGS sequence"/>
</dbReference>
<protein>
    <submittedName>
        <fullName evidence="8">Cbb3-type cytochrome c oxidase subunit III</fullName>
    </submittedName>
</protein>
<sequence length="114" mass="12149">MPQIGRGRQLGKLALLLVGCSVVLSGCWVADLCKPDPQFSQTDVHSIYKQNCAGCHGEQLQGVSGPALTQAGAKYNAVELEKIILEGSQGMPGFKDKLSDPQVVRLVSLLANEK</sequence>
<evidence type="ECO:0000313" key="9">
    <source>
        <dbReference type="Proteomes" id="UP000245634"/>
    </source>
</evidence>
<dbReference type="PANTHER" id="PTHR37823">
    <property type="entry name" value="CYTOCHROME C-553-LIKE"/>
    <property type="match status" value="1"/>
</dbReference>
<organism evidence="8 9">
    <name type="scientific">Tumebacillus permanentifrigoris</name>
    <dbReference type="NCBI Taxonomy" id="378543"/>
    <lineage>
        <taxon>Bacteria</taxon>
        <taxon>Bacillati</taxon>
        <taxon>Bacillota</taxon>
        <taxon>Bacilli</taxon>
        <taxon>Bacillales</taxon>
        <taxon>Alicyclobacillaceae</taxon>
        <taxon>Tumebacillus</taxon>
    </lineage>
</organism>
<dbReference type="PROSITE" id="PS51257">
    <property type="entry name" value="PROKAR_LIPOPROTEIN"/>
    <property type="match status" value="1"/>
</dbReference>
<keyword evidence="2 6" id="KW-0349">Heme</keyword>